<gene>
    <name evidence="10" type="primary">gb01986</name>
    <name evidence="10" type="ORF">PR202_gb01986</name>
</gene>
<evidence type="ECO:0000313" key="10">
    <source>
        <dbReference type="EMBL" id="GJN15096.1"/>
    </source>
</evidence>
<organism evidence="10 11">
    <name type="scientific">Eleusine coracana subsp. coracana</name>
    <dbReference type="NCBI Taxonomy" id="191504"/>
    <lineage>
        <taxon>Eukaryota</taxon>
        <taxon>Viridiplantae</taxon>
        <taxon>Streptophyta</taxon>
        <taxon>Embryophyta</taxon>
        <taxon>Tracheophyta</taxon>
        <taxon>Spermatophyta</taxon>
        <taxon>Magnoliopsida</taxon>
        <taxon>Liliopsida</taxon>
        <taxon>Poales</taxon>
        <taxon>Poaceae</taxon>
        <taxon>PACMAD clade</taxon>
        <taxon>Chloridoideae</taxon>
        <taxon>Cynodonteae</taxon>
        <taxon>Eleusininae</taxon>
        <taxon>Eleusine</taxon>
    </lineage>
</organism>
<dbReference type="GO" id="GO:0005975">
    <property type="term" value="P:carbohydrate metabolic process"/>
    <property type="evidence" value="ECO:0007669"/>
    <property type="project" value="InterPro"/>
</dbReference>
<evidence type="ECO:0000313" key="11">
    <source>
        <dbReference type="Proteomes" id="UP001054889"/>
    </source>
</evidence>
<keyword evidence="4" id="KW-0964">Secreted</keyword>
<dbReference type="Proteomes" id="UP001054889">
    <property type="component" value="Unassembled WGS sequence"/>
</dbReference>
<dbReference type="InterPro" id="IPR011050">
    <property type="entry name" value="Pectin_lyase_fold/virulence"/>
</dbReference>
<evidence type="ECO:0000256" key="4">
    <source>
        <dbReference type="ARBA" id="ARBA00022525"/>
    </source>
</evidence>
<evidence type="ECO:0000256" key="9">
    <source>
        <dbReference type="SAM" id="SignalP"/>
    </source>
</evidence>
<evidence type="ECO:0000256" key="1">
    <source>
        <dbReference type="ARBA" id="ARBA00004191"/>
    </source>
</evidence>
<dbReference type="Pfam" id="PF00295">
    <property type="entry name" value="Glyco_hydro_28"/>
    <property type="match status" value="1"/>
</dbReference>
<keyword evidence="3" id="KW-0134">Cell wall</keyword>
<dbReference type="InterPro" id="IPR000743">
    <property type="entry name" value="Glyco_hydro_28"/>
</dbReference>
<feature type="signal peptide" evidence="9">
    <location>
        <begin position="1"/>
        <end position="26"/>
    </location>
</feature>
<sequence length="457" mass="49755">MAPRAELLLLAGVVVAAFLLPDAAESRILLTLDDFGAVGDGVADDTKAFAEAWKAACTAANNVILNVPAGKTFQIWPATFSGPCRNEIKLLAVADAFFWGGQISGDIVAPESPEDWGKNQSQWLHFSKVEDLTVTGGGIIDGRGQQWWAQSSCKDKLHREHDHDHDKKRCATQPAPKAVHFEDCKGISVRGITLQNSPQYHLTFTRSSNIEANYLRVTSPADSPNTVGVHLVDSYNVHVMDDLISTGDDCVSIVGNCTDVRLRAISCGPGHGISIGTLGENNSTDYVEKIKVDTLFISDAENGVRVRTTKKGGGGFARKVKFESIVMRNVTNPIIIDQGRTDHHFSDSSSDRNMTEEGPRGVLVEDINYIDIRGTSASRHAVTFSCSDAAPCHHLKMNNVNLTRVGGHKVKAYCRRAFGKSIGTVVPESCLAKEDFVRKVKVQESGRSEEEDGDEEY</sequence>
<dbReference type="GO" id="GO:0071555">
    <property type="term" value="P:cell wall organization"/>
    <property type="evidence" value="ECO:0007669"/>
    <property type="project" value="UniProtKB-KW"/>
</dbReference>
<name>A0AAV5DY09_ELECO</name>
<evidence type="ECO:0000256" key="8">
    <source>
        <dbReference type="RuleBase" id="RU361169"/>
    </source>
</evidence>
<evidence type="ECO:0008006" key="12">
    <source>
        <dbReference type="Google" id="ProtNLM"/>
    </source>
</evidence>
<evidence type="ECO:0000256" key="7">
    <source>
        <dbReference type="ARBA" id="ARBA00023316"/>
    </source>
</evidence>
<keyword evidence="11" id="KW-1185">Reference proteome</keyword>
<reference evidence="10" key="2">
    <citation type="submission" date="2021-12" db="EMBL/GenBank/DDBJ databases">
        <title>Resequencing data analysis of finger millet.</title>
        <authorList>
            <person name="Hatakeyama M."/>
            <person name="Aluri S."/>
            <person name="Balachadran M.T."/>
            <person name="Sivarajan S.R."/>
            <person name="Poveda L."/>
            <person name="Shimizu-Inatsugi R."/>
            <person name="Schlapbach R."/>
            <person name="Sreeman S.M."/>
            <person name="Shimizu K.K."/>
        </authorList>
    </citation>
    <scope>NUCLEOTIDE SEQUENCE</scope>
</reference>
<evidence type="ECO:0000256" key="3">
    <source>
        <dbReference type="ARBA" id="ARBA00022512"/>
    </source>
</evidence>
<dbReference type="PANTHER" id="PTHR31375">
    <property type="match status" value="1"/>
</dbReference>
<comment type="similarity">
    <text evidence="2 8">Belongs to the glycosyl hydrolase 28 family.</text>
</comment>
<reference evidence="10" key="1">
    <citation type="journal article" date="2018" name="DNA Res.">
        <title>Multiple hybrid de novo genome assembly of finger millet, an orphan allotetraploid crop.</title>
        <authorList>
            <person name="Hatakeyama M."/>
            <person name="Aluri S."/>
            <person name="Balachadran M.T."/>
            <person name="Sivarajan S.R."/>
            <person name="Patrignani A."/>
            <person name="Gruter S."/>
            <person name="Poveda L."/>
            <person name="Shimizu-Inatsugi R."/>
            <person name="Baeten J."/>
            <person name="Francoijs K.J."/>
            <person name="Nataraja K.N."/>
            <person name="Reddy Y.A.N."/>
            <person name="Phadnis S."/>
            <person name="Ravikumar R.L."/>
            <person name="Schlapbach R."/>
            <person name="Sreeman S.M."/>
            <person name="Shimizu K.K."/>
        </authorList>
    </citation>
    <scope>NUCLEOTIDE SEQUENCE</scope>
</reference>
<comment type="subcellular location">
    <subcellularLocation>
        <location evidence="1">Secreted</location>
        <location evidence="1">Cell wall</location>
    </subcellularLocation>
</comment>
<comment type="caution">
    <text evidence="10">The sequence shown here is derived from an EMBL/GenBank/DDBJ whole genome shotgun (WGS) entry which is preliminary data.</text>
</comment>
<proteinExistence type="inferred from homology"/>
<keyword evidence="5 8" id="KW-0378">Hydrolase</keyword>
<dbReference type="SUPFAM" id="SSF51126">
    <property type="entry name" value="Pectin lyase-like"/>
    <property type="match status" value="1"/>
</dbReference>
<dbReference type="Gene3D" id="2.160.20.10">
    <property type="entry name" value="Single-stranded right-handed beta-helix, Pectin lyase-like"/>
    <property type="match status" value="1"/>
</dbReference>
<evidence type="ECO:0000256" key="6">
    <source>
        <dbReference type="ARBA" id="ARBA00023295"/>
    </source>
</evidence>
<accession>A0AAV5DY09</accession>
<evidence type="ECO:0000256" key="5">
    <source>
        <dbReference type="ARBA" id="ARBA00022801"/>
    </source>
</evidence>
<dbReference type="EMBL" id="BQKI01000071">
    <property type="protein sequence ID" value="GJN15096.1"/>
    <property type="molecule type" value="Genomic_DNA"/>
</dbReference>
<keyword evidence="9" id="KW-0732">Signal</keyword>
<dbReference type="InterPro" id="IPR012334">
    <property type="entry name" value="Pectin_lyas_fold"/>
</dbReference>
<protein>
    <recommendedName>
        <fullName evidence="12">Polygalacturonase</fullName>
    </recommendedName>
</protein>
<keyword evidence="6 8" id="KW-0326">Glycosidase</keyword>
<dbReference type="GO" id="GO:0004650">
    <property type="term" value="F:polygalacturonase activity"/>
    <property type="evidence" value="ECO:0007669"/>
    <property type="project" value="InterPro"/>
</dbReference>
<keyword evidence="7" id="KW-0961">Cell wall biogenesis/degradation</keyword>
<evidence type="ECO:0000256" key="2">
    <source>
        <dbReference type="ARBA" id="ARBA00008834"/>
    </source>
</evidence>
<dbReference type="AlphaFoldDB" id="A0AAV5DY09"/>
<feature type="chain" id="PRO_5043988727" description="Polygalacturonase" evidence="9">
    <location>
        <begin position="27"/>
        <end position="457"/>
    </location>
</feature>